<dbReference type="InterPro" id="IPR006645">
    <property type="entry name" value="NGN-like_dom"/>
</dbReference>
<organism evidence="5 6">
    <name type="scientific">Candidatus Coprenecus stercoravium</name>
    <dbReference type="NCBI Taxonomy" id="2840735"/>
    <lineage>
        <taxon>Bacteria</taxon>
        <taxon>Pseudomonadati</taxon>
        <taxon>Bacteroidota</taxon>
        <taxon>Bacteroidia</taxon>
        <taxon>Bacteroidales</taxon>
        <taxon>Rikenellaceae</taxon>
        <taxon>Rikenellaceae incertae sedis</taxon>
        <taxon>Candidatus Coprenecus</taxon>
    </lineage>
</organism>
<dbReference type="SUPFAM" id="SSF50104">
    <property type="entry name" value="Translation proteins SH3-like domain"/>
    <property type="match status" value="1"/>
</dbReference>
<evidence type="ECO:0000256" key="2">
    <source>
        <dbReference type="ARBA" id="ARBA00023015"/>
    </source>
</evidence>
<dbReference type="AlphaFoldDB" id="A0A9D2K8Z1"/>
<dbReference type="EMBL" id="DXAW01000043">
    <property type="protein sequence ID" value="HIZ85309.1"/>
    <property type="molecule type" value="Genomic_DNA"/>
</dbReference>
<dbReference type="Pfam" id="PF02357">
    <property type="entry name" value="NusG"/>
    <property type="match status" value="1"/>
</dbReference>
<reference evidence="5" key="1">
    <citation type="journal article" date="2021" name="PeerJ">
        <title>Extensive microbial diversity within the chicken gut microbiome revealed by metagenomics and culture.</title>
        <authorList>
            <person name="Gilroy R."/>
            <person name="Ravi A."/>
            <person name="Getino M."/>
            <person name="Pursley I."/>
            <person name="Horton D.L."/>
            <person name="Alikhan N.F."/>
            <person name="Baker D."/>
            <person name="Gharbi K."/>
            <person name="Hall N."/>
            <person name="Watson M."/>
            <person name="Adriaenssens E.M."/>
            <person name="Foster-Nyarko E."/>
            <person name="Jarju S."/>
            <person name="Secka A."/>
            <person name="Antonio M."/>
            <person name="Oren A."/>
            <person name="Chaudhuri R.R."/>
            <person name="La Ragione R."/>
            <person name="Hildebrand F."/>
            <person name="Pallen M.J."/>
        </authorList>
    </citation>
    <scope>NUCLEOTIDE SEQUENCE</scope>
    <source>
        <strain evidence="5">Gambia16-554</strain>
    </source>
</reference>
<evidence type="ECO:0000259" key="4">
    <source>
        <dbReference type="Pfam" id="PF02357"/>
    </source>
</evidence>
<keyword evidence="2" id="KW-0805">Transcription regulation</keyword>
<dbReference type="PANTHER" id="PTHR30265">
    <property type="entry name" value="RHO-INTERACTING TRANSCRIPTION TERMINATION FACTOR NUSG"/>
    <property type="match status" value="1"/>
</dbReference>
<dbReference type="PANTHER" id="PTHR30265:SF4">
    <property type="entry name" value="KOW MOTIF FAMILY PROTEIN, EXPRESSED"/>
    <property type="match status" value="1"/>
</dbReference>
<feature type="domain" description="NusG-like N-terminal" evidence="4">
    <location>
        <begin position="8"/>
        <end position="105"/>
    </location>
</feature>
<proteinExistence type="predicted"/>
<evidence type="ECO:0000313" key="5">
    <source>
        <dbReference type="EMBL" id="HIZ85309.1"/>
    </source>
</evidence>
<dbReference type="GO" id="GO:0031564">
    <property type="term" value="P:transcription antitermination"/>
    <property type="evidence" value="ECO:0007669"/>
    <property type="project" value="UniProtKB-KW"/>
</dbReference>
<accession>A0A9D2K8Z1</accession>
<dbReference type="InterPro" id="IPR008991">
    <property type="entry name" value="Translation_prot_SH3-like_sf"/>
</dbReference>
<dbReference type="Proteomes" id="UP000824115">
    <property type="component" value="Unassembled WGS sequence"/>
</dbReference>
<dbReference type="NCBIfam" id="NF033644">
    <property type="entry name" value="antiterm_UpxY"/>
    <property type="match status" value="1"/>
</dbReference>
<evidence type="ECO:0000256" key="3">
    <source>
        <dbReference type="ARBA" id="ARBA00023163"/>
    </source>
</evidence>
<reference evidence="5" key="2">
    <citation type="submission" date="2021-04" db="EMBL/GenBank/DDBJ databases">
        <authorList>
            <person name="Gilroy R."/>
        </authorList>
    </citation>
    <scope>NUCLEOTIDE SEQUENCE</scope>
    <source>
        <strain evidence="5">Gambia16-554</strain>
    </source>
</reference>
<dbReference type="InterPro" id="IPR036735">
    <property type="entry name" value="NGN_dom_sf"/>
</dbReference>
<dbReference type="SUPFAM" id="SSF82679">
    <property type="entry name" value="N-utilization substance G protein NusG, N-terminal domain"/>
    <property type="match status" value="1"/>
</dbReference>
<sequence>MDDNSQKLWFVMRVTYQREVAAKEKLDTLGLECFLPVRTFRKRGTDGRFCKVREPLIHNYIFIHSDKQTIDRLKTFTLPYLRYATSTIDGQKVIMTVPERQMKSFIAVAGNEEQRAVFLDPATIDLTKGDKVRITGGPFEGVEGTFMRLQGGRGKRVVVKIDSIAAVATTELQPHLVTKI</sequence>
<comment type="caution">
    <text evidence="5">The sequence shown here is derived from an EMBL/GenBank/DDBJ whole genome shotgun (WGS) entry which is preliminary data.</text>
</comment>
<evidence type="ECO:0000256" key="1">
    <source>
        <dbReference type="ARBA" id="ARBA00022814"/>
    </source>
</evidence>
<name>A0A9D2K8Z1_9BACT</name>
<keyword evidence="3" id="KW-0804">Transcription</keyword>
<dbReference type="InterPro" id="IPR043425">
    <property type="entry name" value="NusG-like"/>
</dbReference>
<dbReference type="GO" id="GO:0006354">
    <property type="term" value="P:DNA-templated transcription elongation"/>
    <property type="evidence" value="ECO:0007669"/>
    <property type="project" value="InterPro"/>
</dbReference>
<keyword evidence="1" id="KW-0889">Transcription antitermination</keyword>
<dbReference type="CDD" id="cd09895">
    <property type="entry name" value="NGN_SP_UpxY"/>
    <property type="match status" value="1"/>
</dbReference>
<protein>
    <submittedName>
        <fullName evidence="5">UpxY family transcription antiterminator</fullName>
    </submittedName>
</protein>
<dbReference type="Gene3D" id="3.30.70.940">
    <property type="entry name" value="NusG, N-terminal domain"/>
    <property type="match status" value="1"/>
</dbReference>
<evidence type="ECO:0000313" key="6">
    <source>
        <dbReference type="Proteomes" id="UP000824115"/>
    </source>
</evidence>
<gene>
    <name evidence="5" type="ORF">IAC04_02325</name>
</gene>